<comment type="caution">
    <text evidence="1">The sequence shown here is derived from an EMBL/GenBank/DDBJ whole genome shotgun (WGS) entry which is preliminary data.</text>
</comment>
<gene>
    <name evidence="1" type="ORF">XE07_0780</name>
</gene>
<evidence type="ECO:0000313" key="2">
    <source>
        <dbReference type="Proteomes" id="UP000053961"/>
    </source>
</evidence>
<dbReference type="EMBL" id="LGHB01000007">
    <property type="protein sequence ID" value="KUK96829.1"/>
    <property type="molecule type" value="Genomic_DNA"/>
</dbReference>
<evidence type="ECO:0000313" key="1">
    <source>
        <dbReference type="EMBL" id="KUK96829.1"/>
    </source>
</evidence>
<name>A0A101IKH2_9EURY</name>
<dbReference type="PATRIC" id="fig|301375.6.peg.2082"/>
<organism evidence="1 2">
    <name type="scientific">Methanothrix harundinacea</name>
    <dbReference type="NCBI Taxonomy" id="301375"/>
    <lineage>
        <taxon>Archaea</taxon>
        <taxon>Methanobacteriati</taxon>
        <taxon>Methanobacteriota</taxon>
        <taxon>Stenosarchaea group</taxon>
        <taxon>Methanomicrobia</taxon>
        <taxon>Methanotrichales</taxon>
        <taxon>Methanotrichaceae</taxon>
        <taxon>Methanothrix</taxon>
    </lineage>
</organism>
<proteinExistence type="predicted"/>
<dbReference type="AlphaFoldDB" id="A0A101IKH2"/>
<protein>
    <submittedName>
        <fullName evidence="1">Uncharacterized protein</fullName>
    </submittedName>
</protein>
<dbReference type="Proteomes" id="UP000053961">
    <property type="component" value="Unassembled WGS sequence"/>
</dbReference>
<reference evidence="2" key="1">
    <citation type="journal article" date="2015" name="MBio">
        <title>Genome-Resolved Metagenomic Analysis Reveals Roles for Candidate Phyla and Other Microbial Community Members in Biogeochemical Transformations in Oil Reservoirs.</title>
        <authorList>
            <person name="Hu P."/>
            <person name="Tom L."/>
            <person name="Singh A."/>
            <person name="Thomas B.C."/>
            <person name="Baker B.J."/>
            <person name="Piceno Y.M."/>
            <person name="Andersen G.L."/>
            <person name="Banfield J.F."/>
        </authorList>
    </citation>
    <scope>NUCLEOTIDE SEQUENCE [LARGE SCALE GENOMIC DNA]</scope>
</reference>
<sequence>MSMGIAFSGSRLRLLHGANAETILNLQKFEGGGRAVKNAFLCGGSASSGDVEK</sequence>
<accession>A0A101IKH2</accession>